<name>A0A6J7WHS2_9CAUD</name>
<dbReference type="EMBL" id="LR798245">
    <property type="protein sequence ID" value="CAB5216916.1"/>
    <property type="molecule type" value="Genomic_DNA"/>
</dbReference>
<evidence type="ECO:0000313" key="1">
    <source>
        <dbReference type="EMBL" id="CAB4128349.1"/>
    </source>
</evidence>
<gene>
    <name evidence="1" type="ORF">UFOVP103_37</name>
    <name evidence="2" type="ORF">UFOVP197_18</name>
</gene>
<accession>A0A6J7WHS2</accession>
<dbReference type="EMBL" id="LR796223">
    <property type="protein sequence ID" value="CAB4128349.1"/>
    <property type="molecule type" value="Genomic_DNA"/>
</dbReference>
<reference evidence="2" key="1">
    <citation type="submission" date="2020-05" db="EMBL/GenBank/DDBJ databases">
        <authorList>
            <person name="Chiriac C."/>
            <person name="Salcher M."/>
            <person name="Ghai R."/>
            <person name="Kavagutti S V."/>
        </authorList>
    </citation>
    <scope>NUCLEOTIDE SEQUENCE</scope>
</reference>
<evidence type="ECO:0008006" key="3">
    <source>
        <dbReference type="Google" id="ProtNLM"/>
    </source>
</evidence>
<evidence type="ECO:0000313" key="2">
    <source>
        <dbReference type="EMBL" id="CAB5216916.1"/>
    </source>
</evidence>
<protein>
    <recommendedName>
        <fullName evidence="3">DNA-binding protein</fullName>
    </recommendedName>
</protein>
<sequence length="72" mass="8168">MNLSHYTNLRNGGEVMNILGEIMGTQEAAILWNCSEVYVKKLCERKKIPAVKIGKTWITLKNQPNPVQKNNP</sequence>
<organism evidence="2">
    <name type="scientific">uncultured Caudovirales phage</name>
    <dbReference type="NCBI Taxonomy" id="2100421"/>
    <lineage>
        <taxon>Viruses</taxon>
        <taxon>Duplodnaviria</taxon>
        <taxon>Heunggongvirae</taxon>
        <taxon>Uroviricota</taxon>
        <taxon>Caudoviricetes</taxon>
        <taxon>Peduoviridae</taxon>
        <taxon>Maltschvirus</taxon>
        <taxon>Maltschvirus maltsch</taxon>
    </lineage>
</organism>
<proteinExistence type="predicted"/>